<dbReference type="Proteomes" id="UP001207687">
    <property type="component" value="Unassembled WGS sequence"/>
</dbReference>
<keyword evidence="1" id="KW-0812">Transmembrane</keyword>
<reference evidence="2" key="1">
    <citation type="submission" date="2023-08" db="EMBL/GenBank/DDBJ databases">
        <title>Genomic analyses of the natural microbiome of Caenorhabditis elegans.</title>
        <authorList>
            <person name="Samuel B."/>
        </authorList>
    </citation>
    <scope>NUCLEOTIDE SEQUENCE</scope>
    <source>
        <strain evidence="2">BIGb0220</strain>
    </source>
</reference>
<evidence type="ECO:0000313" key="2">
    <source>
        <dbReference type="EMBL" id="MCW2280161.1"/>
    </source>
</evidence>
<accession>A0AAW5TJK3</accession>
<evidence type="ECO:0000313" key="3">
    <source>
        <dbReference type="Proteomes" id="UP001207687"/>
    </source>
</evidence>
<proteinExistence type="predicted"/>
<comment type="caution">
    <text evidence="2">The sequence shown here is derived from an EMBL/GenBank/DDBJ whole genome shotgun (WGS) entry which is preliminary data.</text>
</comment>
<protein>
    <submittedName>
        <fullName evidence="2">Cytochrome b subunit of formate dehydrogenase</fullName>
    </submittedName>
</protein>
<sequence length="128" mass="13647">MKAIKKMFNDKFKALETLLQTEGIPKKVKLKWIASWLVAVLSTFQLPAHADASSSGYSFVKAFLSWIFLLAGFVLLAAGIVILAQGVFGESSGGSRNTGIGLIITAMAAFTAAAIFAFLPAMPKYKAS</sequence>
<organism evidence="2 3">
    <name type="scientific">Lactococcus lactis</name>
    <dbReference type="NCBI Taxonomy" id="1358"/>
    <lineage>
        <taxon>Bacteria</taxon>
        <taxon>Bacillati</taxon>
        <taxon>Bacillota</taxon>
        <taxon>Bacilli</taxon>
        <taxon>Lactobacillales</taxon>
        <taxon>Streptococcaceae</taxon>
        <taxon>Lactococcus</taxon>
    </lineage>
</organism>
<keyword evidence="1" id="KW-1133">Transmembrane helix</keyword>
<gene>
    <name evidence="2" type="ORF">M2256_000619</name>
</gene>
<evidence type="ECO:0000256" key="1">
    <source>
        <dbReference type="SAM" id="Phobius"/>
    </source>
</evidence>
<dbReference type="EMBL" id="JAOQNN010000001">
    <property type="protein sequence ID" value="MCW2280161.1"/>
    <property type="molecule type" value="Genomic_DNA"/>
</dbReference>
<name>A0AAW5TJK3_9LACT</name>
<dbReference type="RefSeq" id="WP_264653738.1">
    <property type="nucleotide sequence ID" value="NZ_JAOQNN010000001.1"/>
</dbReference>
<keyword evidence="1" id="KW-0472">Membrane</keyword>
<dbReference type="AlphaFoldDB" id="A0AAW5TJK3"/>
<feature type="transmembrane region" description="Helical" evidence="1">
    <location>
        <begin position="62"/>
        <end position="88"/>
    </location>
</feature>
<feature type="transmembrane region" description="Helical" evidence="1">
    <location>
        <begin position="100"/>
        <end position="122"/>
    </location>
</feature>